<dbReference type="Gene3D" id="1.25.10.10">
    <property type="entry name" value="Leucine-rich Repeat Variant"/>
    <property type="match status" value="1"/>
</dbReference>
<evidence type="ECO:0000259" key="2">
    <source>
        <dbReference type="Pfam" id="PF13490"/>
    </source>
</evidence>
<organism evidence="3 4">
    <name type="scientific">Chitinophaga costaii</name>
    <dbReference type="NCBI Taxonomy" id="1335309"/>
    <lineage>
        <taxon>Bacteria</taxon>
        <taxon>Pseudomonadati</taxon>
        <taxon>Bacteroidota</taxon>
        <taxon>Chitinophagia</taxon>
        <taxon>Chitinophagales</taxon>
        <taxon>Chitinophagaceae</taxon>
        <taxon>Chitinophaga</taxon>
    </lineage>
</organism>
<reference evidence="3 4" key="1">
    <citation type="submission" date="2016-08" db="EMBL/GenBank/DDBJ databases">
        <authorList>
            <person name="Seilhamer J.J."/>
        </authorList>
    </citation>
    <scope>NUCLEOTIDE SEQUENCE [LARGE SCALE GENOMIC DNA]</scope>
    <source>
        <strain evidence="3 4">A37T2</strain>
    </source>
</reference>
<dbReference type="Pfam" id="PF13490">
    <property type="entry name" value="zf-HC2"/>
    <property type="match status" value="1"/>
</dbReference>
<accession>A0A1C3YT18</accession>
<dbReference type="InterPro" id="IPR027383">
    <property type="entry name" value="Znf_put"/>
</dbReference>
<dbReference type="EMBL" id="FMAR01000001">
    <property type="protein sequence ID" value="SCB73241.1"/>
    <property type="molecule type" value="Genomic_DNA"/>
</dbReference>
<evidence type="ECO:0000256" key="1">
    <source>
        <dbReference type="SAM" id="Phobius"/>
    </source>
</evidence>
<dbReference type="Pfam" id="PF13646">
    <property type="entry name" value="HEAT_2"/>
    <property type="match status" value="1"/>
</dbReference>
<name>A0A1C3YT18_9BACT</name>
<feature type="transmembrane region" description="Helical" evidence="1">
    <location>
        <begin position="101"/>
        <end position="119"/>
    </location>
</feature>
<sequence>MSCKESENLVHWLNNELKPDARMALEKHLAGCASCRQELAVTQQLWLELAAAPVPEPSDGIEKRFNAMMDGLTVEQEKRPFRESIAHALAGIFNNISRWQLGLHVVFLLLGAVLAWLVFDRNEHKSSQQDQIAFLSSEVNESRQIAVLSLLQNASATRRIQGVGYADKMENINGELIDALVNTLNNDPSVSVRLMTLETLARFTADAKVRTALVESINYQQSPLLLAAIADVMVRLKEKTSRDELKKMLEKKDLDTVVRQKLQQSIFKLT</sequence>
<dbReference type="AlphaFoldDB" id="A0A1C3YT18"/>
<feature type="domain" description="Putative zinc-finger" evidence="2">
    <location>
        <begin position="9"/>
        <end position="36"/>
    </location>
</feature>
<dbReference type="InterPro" id="IPR041916">
    <property type="entry name" value="Anti_sigma_zinc_sf"/>
</dbReference>
<dbReference type="InterPro" id="IPR011989">
    <property type="entry name" value="ARM-like"/>
</dbReference>
<dbReference type="InterPro" id="IPR016024">
    <property type="entry name" value="ARM-type_fold"/>
</dbReference>
<proteinExistence type="predicted"/>
<dbReference type="GO" id="GO:0008270">
    <property type="term" value="F:zinc ion binding"/>
    <property type="evidence" value="ECO:0007669"/>
    <property type="project" value="UniProtKB-KW"/>
</dbReference>
<keyword evidence="1" id="KW-0812">Transmembrane</keyword>
<keyword evidence="3" id="KW-0862">Zinc</keyword>
<keyword evidence="3" id="KW-0479">Metal-binding</keyword>
<dbReference type="SUPFAM" id="SSF48371">
    <property type="entry name" value="ARM repeat"/>
    <property type="match status" value="1"/>
</dbReference>
<dbReference type="Gene3D" id="1.10.10.1320">
    <property type="entry name" value="Anti-sigma factor, zinc-finger domain"/>
    <property type="match status" value="1"/>
</dbReference>
<keyword evidence="4" id="KW-1185">Reference proteome</keyword>
<evidence type="ECO:0000313" key="3">
    <source>
        <dbReference type="EMBL" id="SCB73241.1"/>
    </source>
</evidence>
<dbReference type="STRING" id="1335309.GA0116948_10194"/>
<dbReference type="Proteomes" id="UP000242818">
    <property type="component" value="Unassembled WGS sequence"/>
</dbReference>
<keyword evidence="1" id="KW-0472">Membrane</keyword>
<keyword evidence="3" id="KW-0863">Zinc-finger</keyword>
<dbReference type="OrthoDB" id="978644at2"/>
<keyword evidence="1" id="KW-1133">Transmembrane helix</keyword>
<gene>
    <name evidence="3" type="ORF">GA0116948_10194</name>
</gene>
<protein>
    <submittedName>
        <fullName evidence="3">Putative zinc-finger</fullName>
    </submittedName>
</protein>
<dbReference type="RefSeq" id="WP_089707891.1">
    <property type="nucleotide sequence ID" value="NZ_FMAR01000001.1"/>
</dbReference>
<evidence type="ECO:0000313" key="4">
    <source>
        <dbReference type="Proteomes" id="UP000242818"/>
    </source>
</evidence>